<evidence type="ECO:0000256" key="4">
    <source>
        <dbReference type="ARBA" id="ARBA00023155"/>
    </source>
</evidence>
<evidence type="ECO:0000256" key="3">
    <source>
        <dbReference type="ARBA" id="ARBA00023125"/>
    </source>
</evidence>
<dbReference type="SUPFAM" id="SSF46689">
    <property type="entry name" value="Homeodomain-like"/>
    <property type="match status" value="1"/>
</dbReference>
<comment type="similarity">
    <text evidence="2">Belongs to the TALE/IRO homeobox family.</text>
</comment>
<dbReference type="FunFam" id="1.10.10.60:FF:000003">
    <property type="entry name" value="Iroquois-class homeobox protein IRX"/>
    <property type="match status" value="1"/>
</dbReference>
<feature type="region of interest" description="Disordered" evidence="8">
    <location>
        <begin position="823"/>
        <end position="878"/>
    </location>
</feature>
<keyword evidence="4 7" id="KW-0371">Homeobox</keyword>
<feature type="region of interest" description="Disordered" evidence="8">
    <location>
        <begin position="544"/>
        <end position="628"/>
    </location>
</feature>
<protein>
    <submittedName>
        <fullName evidence="10">Homeobox protein araucan</fullName>
    </submittedName>
</protein>
<dbReference type="OrthoDB" id="5399138at2759"/>
<keyword evidence="11" id="KW-1185">Reference proteome</keyword>
<feature type="compositionally biased region" description="Low complexity" evidence="8">
    <location>
        <begin position="834"/>
        <end position="856"/>
    </location>
</feature>
<name>A0A0L7QZW5_9HYME</name>
<dbReference type="PROSITE" id="PS50071">
    <property type="entry name" value="HOMEOBOX_2"/>
    <property type="match status" value="1"/>
</dbReference>
<dbReference type="GO" id="GO:0045317">
    <property type="term" value="P:equator specification"/>
    <property type="evidence" value="ECO:0007669"/>
    <property type="project" value="UniProtKB-ARBA"/>
</dbReference>
<feature type="compositionally biased region" description="Basic residues" evidence="8">
    <location>
        <begin position="218"/>
        <end position="231"/>
    </location>
</feature>
<dbReference type="GO" id="GO:0042693">
    <property type="term" value="P:muscle cell fate commitment"/>
    <property type="evidence" value="ECO:0007669"/>
    <property type="project" value="UniProtKB-ARBA"/>
</dbReference>
<dbReference type="InterPro" id="IPR008422">
    <property type="entry name" value="KN_HD"/>
</dbReference>
<keyword evidence="5" id="KW-0010">Activator</keyword>
<keyword evidence="3 7" id="KW-0238">DNA-binding</keyword>
<organism evidence="10 11">
    <name type="scientific">Habropoda laboriosa</name>
    <dbReference type="NCBI Taxonomy" id="597456"/>
    <lineage>
        <taxon>Eukaryota</taxon>
        <taxon>Metazoa</taxon>
        <taxon>Ecdysozoa</taxon>
        <taxon>Arthropoda</taxon>
        <taxon>Hexapoda</taxon>
        <taxon>Insecta</taxon>
        <taxon>Pterygota</taxon>
        <taxon>Neoptera</taxon>
        <taxon>Endopterygota</taxon>
        <taxon>Hymenoptera</taxon>
        <taxon>Apocrita</taxon>
        <taxon>Aculeata</taxon>
        <taxon>Apoidea</taxon>
        <taxon>Anthophila</taxon>
        <taxon>Apidae</taxon>
        <taxon>Habropoda</taxon>
    </lineage>
</organism>
<evidence type="ECO:0000313" key="11">
    <source>
        <dbReference type="Proteomes" id="UP000053825"/>
    </source>
</evidence>
<feature type="domain" description="Homeobox" evidence="9">
    <location>
        <begin position="474"/>
        <end position="537"/>
    </location>
</feature>
<keyword evidence="6 7" id="KW-0539">Nucleus</keyword>
<evidence type="ECO:0000313" key="10">
    <source>
        <dbReference type="EMBL" id="KOC64096.1"/>
    </source>
</evidence>
<feature type="compositionally biased region" description="Polar residues" evidence="8">
    <location>
        <begin position="699"/>
        <end position="711"/>
    </location>
</feature>
<dbReference type="PROSITE" id="PS00027">
    <property type="entry name" value="HOMEOBOX_1"/>
    <property type="match status" value="1"/>
</dbReference>
<feature type="region of interest" description="Disordered" evidence="8">
    <location>
        <begin position="195"/>
        <end position="245"/>
    </location>
</feature>
<dbReference type="STRING" id="597456.A0A0L7QZW5"/>
<evidence type="ECO:0000259" key="9">
    <source>
        <dbReference type="PROSITE" id="PS50071"/>
    </source>
</evidence>
<feature type="compositionally biased region" description="Basic and acidic residues" evidence="8">
    <location>
        <begin position="560"/>
        <end position="575"/>
    </location>
</feature>
<dbReference type="PANTHER" id="PTHR11211:SF40">
    <property type="entry name" value="MIRROR, ISOFORM C"/>
    <property type="match status" value="1"/>
</dbReference>
<evidence type="ECO:0000256" key="6">
    <source>
        <dbReference type="ARBA" id="ARBA00023242"/>
    </source>
</evidence>
<dbReference type="Pfam" id="PF05920">
    <property type="entry name" value="Homeobox_KN"/>
    <property type="match status" value="1"/>
</dbReference>
<feature type="compositionally biased region" description="Basic and acidic residues" evidence="8">
    <location>
        <begin position="583"/>
        <end position="592"/>
    </location>
</feature>
<dbReference type="GO" id="GO:0007474">
    <property type="term" value="P:imaginal disc-derived wing vein specification"/>
    <property type="evidence" value="ECO:0007669"/>
    <property type="project" value="UniProtKB-ARBA"/>
</dbReference>
<evidence type="ECO:0000256" key="2">
    <source>
        <dbReference type="ARBA" id="ARBA00008446"/>
    </source>
</evidence>
<dbReference type="AlphaFoldDB" id="A0A0L7QZW5"/>
<dbReference type="InterPro" id="IPR009057">
    <property type="entry name" value="Homeodomain-like_sf"/>
</dbReference>
<dbReference type="SMART" id="SM00389">
    <property type="entry name" value="HOX"/>
    <property type="match status" value="1"/>
</dbReference>
<dbReference type="GO" id="GO:0045926">
    <property type="term" value="P:negative regulation of growth"/>
    <property type="evidence" value="ECO:0007669"/>
    <property type="project" value="UniProtKB-ARBA"/>
</dbReference>
<evidence type="ECO:0000256" key="8">
    <source>
        <dbReference type="SAM" id="MobiDB-lite"/>
    </source>
</evidence>
<comment type="subcellular location">
    <subcellularLocation>
        <location evidence="1 7">Nucleus</location>
    </subcellularLocation>
</comment>
<dbReference type="GO" id="GO:0030182">
    <property type="term" value="P:neuron differentiation"/>
    <property type="evidence" value="ECO:0007669"/>
    <property type="project" value="TreeGrafter"/>
</dbReference>
<gene>
    <name evidence="10" type="ORF">WH47_02259</name>
</gene>
<feature type="compositionally biased region" description="Basic and acidic residues" evidence="8">
    <location>
        <begin position="607"/>
        <end position="618"/>
    </location>
</feature>
<dbReference type="GO" id="GO:0048468">
    <property type="term" value="P:cell development"/>
    <property type="evidence" value="ECO:0007669"/>
    <property type="project" value="TreeGrafter"/>
</dbReference>
<dbReference type="SMART" id="SM00548">
    <property type="entry name" value="IRO"/>
    <property type="match status" value="1"/>
</dbReference>
<feature type="compositionally biased region" description="Polar residues" evidence="8">
    <location>
        <begin position="857"/>
        <end position="872"/>
    </location>
</feature>
<evidence type="ECO:0000256" key="1">
    <source>
        <dbReference type="ARBA" id="ARBA00004123"/>
    </source>
</evidence>
<feature type="compositionally biased region" description="Gly residues" evidence="8">
    <location>
        <begin position="715"/>
        <end position="731"/>
    </location>
</feature>
<dbReference type="EMBL" id="KQ414676">
    <property type="protein sequence ID" value="KOC64096.1"/>
    <property type="molecule type" value="Genomic_DNA"/>
</dbReference>
<sequence length="878" mass="93014">MTRYQKGALLRWLRRVREGTVALFLRVVDIRTRIRRSLVGSKKVGGTNEDGEHGWRRDRSYYGERRITDGETRLVDGEGKRKEAVAMDQRSSAGIGPWARPLVRPGWTNGPLGAPGEKNSPGESMPPWLGVVKPLVTEWKVPRGTFTNAFNHTPEHHASPRSGYHLSNRKSLAPGLARRSTFIRNLWKAAQRWHQLPHHTARRASLDPPTRLTEGKPSRKNRPPFHGRKRTTATTLPPPLSSRPFLVTTTTTIGTLPSLSPAPPSLYCPVTVSSSLTSSSASPVSGTILSAGGSSLVSVAGTTTNHPLGVAAGLSNARMAVTSAVVRPPGSPTTSVSPSQGHPPPTTGGPTPTGRCCDTGRPLFTDPLTGQTVCSCQYELLGGYQRLGAIPTAALSMYSAPYAAAAAAAASEGMAAYFPSLTAEQAPFYTPTAAGLDLKENLGAGAAAAWPYPSVYHPYDAAFASYPFNGYGMDLNGARRKNATRETTSTLKAWLNEHKKNPYPTKGEKIMLAIITKMTLTQVSTWFANARRRLKKENKMTWEPRNRVEDEDNNNEDDDSGRKSVDEKDRLDSKDSGTGSSEDGERPTHRMELLGTSGGSTGVQGRTESEWSESRADSGPDSPECLYDQREPRHPLQLQHPAYLTTSHGRLLRHPSPESTPPSSHHLPPSTTASSTGSGVTTKPRIWSLADMASKDGEQQSPTPTTMTGLSSPYGGSGGGGGGVAGGGGGKLVSPLASRLPPHHPLHPAMHTGTQFVRPHPDFYRNLYGASHLGSGDMSLLETYSRTLGGLGGVMPPSTAPSILTSSSSAVSASGNVKPFSINGGSGAPGGPGVLLTTVTSGLSPSSSSTASSGGSEQSPHPSGSLSSTQELKSPGRV</sequence>
<feature type="region of interest" description="Disordered" evidence="8">
    <location>
        <begin position="325"/>
        <end position="355"/>
    </location>
</feature>
<dbReference type="GO" id="GO:0000978">
    <property type="term" value="F:RNA polymerase II cis-regulatory region sequence-specific DNA binding"/>
    <property type="evidence" value="ECO:0007669"/>
    <property type="project" value="TreeGrafter"/>
</dbReference>
<evidence type="ECO:0000256" key="7">
    <source>
        <dbReference type="PROSITE-ProRule" id="PRU00108"/>
    </source>
</evidence>
<feature type="region of interest" description="Disordered" evidence="8">
    <location>
        <begin position="649"/>
        <end position="682"/>
    </location>
</feature>
<evidence type="ECO:0000256" key="5">
    <source>
        <dbReference type="ARBA" id="ARBA00023159"/>
    </source>
</evidence>
<dbReference type="InterPro" id="IPR017970">
    <property type="entry name" value="Homeobox_CS"/>
</dbReference>
<dbReference type="InterPro" id="IPR003893">
    <property type="entry name" value="Iroquois_homeo"/>
</dbReference>
<feature type="region of interest" description="Disordered" evidence="8">
    <location>
        <begin position="694"/>
        <end position="733"/>
    </location>
</feature>
<proteinExistence type="inferred from homology"/>
<reference evidence="10 11" key="1">
    <citation type="submission" date="2015-07" db="EMBL/GenBank/DDBJ databases">
        <title>The genome of Habropoda laboriosa.</title>
        <authorList>
            <person name="Pan H."/>
            <person name="Kapheim K."/>
        </authorList>
    </citation>
    <scope>NUCLEOTIDE SEQUENCE [LARGE SCALE GENOMIC DNA]</scope>
    <source>
        <strain evidence="10">0110345459</strain>
    </source>
</reference>
<dbReference type="GO" id="GO:0005634">
    <property type="term" value="C:nucleus"/>
    <property type="evidence" value="ECO:0007669"/>
    <property type="project" value="UniProtKB-SubCell"/>
</dbReference>
<accession>A0A0L7QZW5</accession>
<dbReference type="PANTHER" id="PTHR11211">
    <property type="entry name" value="IROQUOIS-CLASS HOMEODOMAIN PROTEIN IRX"/>
    <property type="match status" value="1"/>
</dbReference>
<dbReference type="Proteomes" id="UP000053825">
    <property type="component" value="Unassembled WGS sequence"/>
</dbReference>
<feature type="compositionally biased region" description="Gly residues" evidence="8">
    <location>
        <begin position="824"/>
        <end position="833"/>
    </location>
</feature>
<feature type="compositionally biased region" description="Low complexity" evidence="8">
    <location>
        <begin position="661"/>
        <end position="682"/>
    </location>
</feature>
<dbReference type="GO" id="GO:0000981">
    <property type="term" value="F:DNA-binding transcription factor activity, RNA polymerase II-specific"/>
    <property type="evidence" value="ECO:0007669"/>
    <property type="project" value="InterPro"/>
</dbReference>
<feature type="compositionally biased region" description="Low complexity" evidence="8">
    <location>
        <begin position="325"/>
        <end position="339"/>
    </location>
</feature>
<dbReference type="Gene3D" id="1.10.10.60">
    <property type="entry name" value="Homeodomain-like"/>
    <property type="match status" value="1"/>
</dbReference>
<feature type="compositionally biased region" description="Acidic residues" evidence="8">
    <location>
        <begin position="549"/>
        <end position="559"/>
    </location>
</feature>
<feature type="DNA-binding region" description="Homeobox" evidence="7">
    <location>
        <begin position="476"/>
        <end position="538"/>
    </location>
</feature>
<dbReference type="InterPro" id="IPR001356">
    <property type="entry name" value="HD"/>
</dbReference>
<dbReference type="CDD" id="cd00086">
    <property type="entry name" value="homeodomain"/>
    <property type="match status" value="1"/>
</dbReference>